<dbReference type="STRING" id="1330018.A0A167IDH4"/>
<protein>
    <submittedName>
        <fullName evidence="1">Uncharacterized protein</fullName>
    </submittedName>
</protein>
<gene>
    <name evidence="1" type="ORF">CALVIDRAFT_487290</name>
</gene>
<dbReference type="EMBL" id="KV417309">
    <property type="protein sequence ID" value="KZO92540.1"/>
    <property type="molecule type" value="Genomic_DNA"/>
</dbReference>
<evidence type="ECO:0000313" key="2">
    <source>
        <dbReference type="Proteomes" id="UP000076738"/>
    </source>
</evidence>
<dbReference type="AlphaFoldDB" id="A0A167IDH4"/>
<accession>A0A167IDH4</accession>
<name>A0A167IDH4_CALVF</name>
<dbReference type="OrthoDB" id="3345970at2759"/>
<dbReference type="CDD" id="cd11296">
    <property type="entry name" value="O-FucT_like"/>
    <property type="match status" value="1"/>
</dbReference>
<evidence type="ECO:0000313" key="1">
    <source>
        <dbReference type="EMBL" id="KZO92540.1"/>
    </source>
</evidence>
<organism evidence="1 2">
    <name type="scientific">Calocera viscosa (strain TUFC12733)</name>
    <dbReference type="NCBI Taxonomy" id="1330018"/>
    <lineage>
        <taxon>Eukaryota</taxon>
        <taxon>Fungi</taxon>
        <taxon>Dikarya</taxon>
        <taxon>Basidiomycota</taxon>
        <taxon>Agaricomycotina</taxon>
        <taxon>Dacrymycetes</taxon>
        <taxon>Dacrymycetales</taxon>
        <taxon>Dacrymycetaceae</taxon>
        <taxon>Calocera</taxon>
    </lineage>
</organism>
<dbReference type="Gene3D" id="3.40.50.11350">
    <property type="match status" value="1"/>
</dbReference>
<sequence>MKICQELDVPPLNPVNDGAKVPDGRHTLDKTLAEVGETVRQTTGYYARDWSLWLGWNNMRYIIETALNHAILLNRTLILPSFVYARDCEFPHEVCSAFVQLVNRAESGSEEWRNLPAEDQQGWRIPIQMMFELPGHYPVITTAQFLLSRGLSPDLETQNGQWDSGAYLATAPGESQLSLAYIEPHQYEPEGIMMVDRLPDKISEEMQLNEPLLQSLHNLCTDGTVDFGIIRNVVEKFLSEADPLDEDAALIEAVRPYGIVPIYSFWGTQQFMTKLVTKGVRSCMRRDNMRGWVDEYGAVSEDVLWLQGEHHNGRPPASMRFTSLEARTAYQTLVSRDMYFPPGVEEVGEHIAMRMLERVQGRMWMAVHMRRGDFVRLGWTISGANAFDAHLERVKYQITHGRRVLGELAKDRWANFQLADIPGVEAWEEWIGAETPRDDDPFYVATDEKDPEYLAKLRAEGGLLISDLITPEDRQLLGPPSVLTDFMGLVEQAVMIRAAFWAGHGISSVSGTVGNQRARRGCDVRTTALD</sequence>
<reference evidence="1 2" key="1">
    <citation type="journal article" date="2016" name="Mol. Biol. Evol.">
        <title>Comparative Genomics of Early-Diverging Mushroom-Forming Fungi Provides Insights into the Origins of Lignocellulose Decay Capabilities.</title>
        <authorList>
            <person name="Nagy L.G."/>
            <person name="Riley R."/>
            <person name="Tritt A."/>
            <person name="Adam C."/>
            <person name="Daum C."/>
            <person name="Floudas D."/>
            <person name="Sun H."/>
            <person name="Yadav J.S."/>
            <person name="Pangilinan J."/>
            <person name="Larsson K.H."/>
            <person name="Matsuura K."/>
            <person name="Barry K."/>
            <person name="Labutti K."/>
            <person name="Kuo R."/>
            <person name="Ohm R.A."/>
            <person name="Bhattacharya S.S."/>
            <person name="Shirouzu T."/>
            <person name="Yoshinaga Y."/>
            <person name="Martin F.M."/>
            <person name="Grigoriev I.V."/>
            <person name="Hibbett D.S."/>
        </authorList>
    </citation>
    <scope>NUCLEOTIDE SEQUENCE [LARGE SCALE GENOMIC DNA]</scope>
    <source>
        <strain evidence="1 2">TUFC12733</strain>
    </source>
</reference>
<dbReference type="Proteomes" id="UP000076738">
    <property type="component" value="Unassembled WGS sequence"/>
</dbReference>
<keyword evidence="2" id="KW-1185">Reference proteome</keyword>
<proteinExistence type="predicted"/>